<protein>
    <recommendedName>
        <fullName evidence="3">histidine kinase</fullName>
        <ecNumber evidence="3">2.7.13.3</ecNumber>
    </recommendedName>
</protein>
<dbReference type="SUPFAM" id="SSF158472">
    <property type="entry name" value="HAMP domain-like"/>
    <property type="match status" value="1"/>
</dbReference>
<evidence type="ECO:0000256" key="2">
    <source>
        <dbReference type="ARBA" id="ARBA00004651"/>
    </source>
</evidence>
<dbReference type="OrthoDB" id="2359336at2"/>
<dbReference type="PANTHER" id="PTHR45528">
    <property type="entry name" value="SENSOR HISTIDINE KINASE CPXA"/>
    <property type="match status" value="1"/>
</dbReference>
<proteinExistence type="predicted"/>
<dbReference type="InterPro" id="IPR003661">
    <property type="entry name" value="HisK_dim/P_dom"/>
</dbReference>
<dbReference type="PANTHER" id="PTHR45528:SF1">
    <property type="entry name" value="SENSOR HISTIDINE KINASE CPXA"/>
    <property type="match status" value="1"/>
</dbReference>
<dbReference type="Gene3D" id="6.10.340.10">
    <property type="match status" value="1"/>
</dbReference>
<evidence type="ECO:0000256" key="9">
    <source>
        <dbReference type="ARBA" id="ARBA00022777"/>
    </source>
</evidence>
<dbReference type="GO" id="GO:0005524">
    <property type="term" value="F:ATP binding"/>
    <property type="evidence" value="ECO:0007669"/>
    <property type="project" value="UniProtKB-KW"/>
</dbReference>
<keyword evidence="4" id="KW-1003">Cell membrane</keyword>
<dbReference type="Pfam" id="PF00672">
    <property type="entry name" value="HAMP"/>
    <property type="match status" value="1"/>
</dbReference>
<evidence type="ECO:0000256" key="7">
    <source>
        <dbReference type="ARBA" id="ARBA00022692"/>
    </source>
</evidence>
<feature type="domain" description="HAMP" evidence="16">
    <location>
        <begin position="188"/>
        <end position="240"/>
    </location>
</feature>
<dbReference type="SUPFAM" id="SSF47384">
    <property type="entry name" value="Homodimeric domain of signal transducing histidine kinase"/>
    <property type="match status" value="1"/>
</dbReference>
<dbReference type="SMART" id="SM00387">
    <property type="entry name" value="HATPase_c"/>
    <property type="match status" value="1"/>
</dbReference>
<evidence type="ECO:0000256" key="11">
    <source>
        <dbReference type="ARBA" id="ARBA00022989"/>
    </source>
</evidence>
<dbReference type="FunFam" id="1.10.287.130:FF:000001">
    <property type="entry name" value="Two-component sensor histidine kinase"/>
    <property type="match status" value="1"/>
</dbReference>
<dbReference type="InterPro" id="IPR005467">
    <property type="entry name" value="His_kinase_dom"/>
</dbReference>
<feature type="domain" description="Histidine kinase" evidence="15">
    <location>
        <begin position="248"/>
        <end position="460"/>
    </location>
</feature>
<evidence type="ECO:0000256" key="8">
    <source>
        <dbReference type="ARBA" id="ARBA00022741"/>
    </source>
</evidence>
<dbReference type="SUPFAM" id="SSF55874">
    <property type="entry name" value="ATPase domain of HSP90 chaperone/DNA topoisomerase II/histidine kinase"/>
    <property type="match status" value="1"/>
</dbReference>
<dbReference type="Pfam" id="PF02518">
    <property type="entry name" value="HATPase_c"/>
    <property type="match status" value="1"/>
</dbReference>
<evidence type="ECO:0000256" key="3">
    <source>
        <dbReference type="ARBA" id="ARBA00012438"/>
    </source>
</evidence>
<dbReference type="Gene3D" id="1.10.287.130">
    <property type="match status" value="1"/>
</dbReference>
<evidence type="ECO:0000256" key="6">
    <source>
        <dbReference type="ARBA" id="ARBA00022679"/>
    </source>
</evidence>
<dbReference type="PROSITE" id="PS50885">
    <property type="entry name" value="HAMP"/>
    <property type="match status" value="1"/>
</dbReference>
<comment type="subcellular location">
    <subcellularLocation>
        <location evidence="2">Cell membrane</location>
        <topology evidence="2">Multi-pass membrane protein</topology>
    </subcellularLocation>
</comment>
<keyword evidence="11 14" id="KW-1133">Transmembrane helix</keyword>
<evidence type="ECO:0000313" key="17">
    <source>
        <dbReference type="EMBL" id="SHH83557.1"/>
    </source>
</evidence>
<evidence type="ECO:0000259" key="16">
    <source>
        <dbReference type="PROSITE" id="PS50885"/>
    </source>
</evidence>
<evidence type="ECO:0000259" key="15">
    <source>
        <dbReference type="PROSITE" id="PS50109"/>
    </source>
</evidence>
<feature type="transmembrane region" description="Helical" evidence="14">
    <location>
        <begin position="165"/>
        <end position="184"/>
    </location>
</feature>
<dbReference type="EMBL" id="FQXP01000005">
    <property type="protein sequence ID" value="SHH83557.1"/>
    <property type="molecule type" value="Genomic_DNA"/>
</dbReference>
<gene>
    <name evidence="17" type="ORF">SAMN02745196_01603</name>
</gene>
<dbReference type="PRINTS" id="PR00344">
    <property type="entry name" value="BCTRLSENSOR"/>
</dbReference>
<dbReference type="STRING" id="1121306.SAMN02745196_01603"/>
<dbReference type="InterPro" id="IPR003594">
    <property type="entry name" value="HATPase_dom"/>
</dbReference>
<dbReference type="GO" id="GO:0005886">
    <property type="term" value="C:plasma membrane"/>
    <property type="evidence" value="ECO:0007669"/>
    <property type="project" value="UniProtKB-SubCell"/>
</dbReference>
<dbReference type="InterPro" id="IPR050398">
    <property type="entry name" value="HssS/ArlS-like"/>
</dbReference>
<dbReference type="SMART" id="SM00304">
    <property type="entry name" value="HAMP"/>
    <property type="match status" value="1"/>
</dbReference>
<dbReference type="Gene3D" id="3.30.565.10">
    <property type="entry name" value="Histidine kinase-like ATPase, C-terminal domain"/>
    <property type="match status" value="1"/>
</dbReference>
<evidence type="ECO:0000256" key="14">
    <source>
        <dbReference type="SAM" id="Phobius"/>
    </source>
</evidence>
<sequence length="460" mass="52960">MKEKSIKVRLFMTNFIIILLSFIFIEVAMAANLKNSYYFDMENLLKNNIDIVKNIHNRYSFERQSEINELTKMFSYDKEMHFEVLDMEGNVLTSYNRPLEITDDDIIKSKKEVMDEFTTNIVKEKKSGTTYMSISKIIYKRGVPYRLLRCSKSLETLNLKLFKVISLYILFGIITILVGAIVSFKISKTITKPLKAAEEGAKKIAKGNFNVRIPKYYQDEVGSMVDTLNYMTEEIKNNEKLKNEFISSVSHELRTPLTSIKGWAMTLNLKEFTDEAKRRQGINIIINESDRLTSLVEQLLDFSKYQAGRMKIEKQEVNIKIIVENILQQLNPKIKSKGIKAKSYIEDDLIVLADKNKVIQVFINIIDNAIKFTEENEGTIYIYPTIDFYKISITIEDNGCGINEENLQKVKRKFFKLDTKKSGSGIGLAICDEIMKAHNGSINLESKEGFGTKVTLEFPL</sequence>
<dbReference type="GO" id="GO:0000155">
    <property type="term" value="F:phosphorelay sensor kinase activity"/>
    <property type="evidence" value="ECO:0007669"/>
    <property type="project" value="InterPro"/>
</dbReference>
<dbReference type="EC" id="2.7.13.3" evidence="3"/>
<dbReference type="InterPro" id="IPR003660">
    <property type="entry name" value="HAMP_dom"/>
</dbReference>
<dbReference type="PROSITE" id="PS50109">
    <property type="entry name" value="HIS_KIN"/>
    <property type="match status" value="1"/>
</dbReference>
<organism evidence="17 18">
    <name type="scientific">Clostridium collagenovorans DSM 3089</name>
    <dbReference type="NCBI Taxonomy" id="1121306"/>
    <lineage>
        <taxon>Bacteria</taxon>
        <taxon>Bacillati</taxon>
        <taxon>Bacillota</taxon>
        <taxon>Clostridia</taxon>
        <taxon>Eubacteriales</taxon>
        <taxon>Clostridiaceae</taxon>
        <taxon>Clostridium</taxon>
    </lineage>
</organism>
<evidence type="ECO:0000313" key="18">
    <source>
        <dbReference type="Proteomes" id="UP000184526"/>
    </source>
</evidence>
<dbReference type="Pfam" id="PF00512">
    <property type="entry name" value="HisKA"/>
    <property type="match status" value="1"/>
</dbReference>
<dbReference type="InterPro" id="IPR004358">
    <property type="entry name" value="Sig_transdc_His_kin-like_C"/>
</dbReference>
<name>A0A1M5W7V2_9CLOT</name>
<evidence type="ECO:0000256" key="10">
    <source>
        <dbReference type="ARBA" id="ARBA00022840"/>
    </source>
</evidence>
<evidence type="ECO:0000256" key="1">
    <source>
        <dbReference type="ARBA" id="ARBA00000085"/>
    </source>
</evidence>
<evidence type="ECO:0000256" key="4">
    <source>
        <dbReference type="ARBA" id="ARBA00022475"/>
    </source>
</evidence>
<keyword evidence="18" id="KW-1185">Reference proteome</keyword>
<dbReference type="AlphaFoldDB" id="A0A1M5W7V2"/>
<keyword evidence="5" id="KW-0597">Phosphoprotein</keyword>
<keyword evidence="13 14" id="KW-0472">Membrane</keyword>
<evidence type="ECO:0000256" key="12">
    <source>
        <dbReference type="ARBA" id="ARBA00023012"/>
    </source>
</evidence>
<reference evidence="17 18" key="1">
    <citation type="submission" date="2016-11" db="EMBL/GenBank/DDBJ databases">
        <authorList>
            <person name="Jaros S."/>
            <person name="Januszkiewicz K."/>
            <person name="Wedrychowicz H."/>
        </authorList>
    </citation>
    <scope>NUCLEOTIDE SEQUENCE [LARGE SCALE GENOMIC DNA]</scope>
    <source>
        <strain evidence="17 18">DSM 3089</strain>
    </source>
</reference>
<accession>A0A1M5W7V2</accession>
<dbReference type="SMART" id="SM00388">
    <property type="entry name" value="HisKA"/>
    <property type="match status" value="1"/>
</dbReference>
<keyword evidence="8" id="KW-0547">Nucleotide-binding</keyword>
<dbReference type="InterPro" id="IPR036097">
    <property type="entry name" value="HisK_dim/P_sf"/>
</dbReference>
<dbReference type="CDD" id="cd06225">
    <property type="entry name" value="HAMP"/>
    <property type="match status" value="1"/>
</dbReference>
<evidence type="ECO:0000256" key="13">
    <source>
        <dbReference type="ARBA" id="ARBA00023136"/>
    </source>
</evidence>
<keyword evidence="10" id="KW-0067">ATP-binding</keyword>
<evidence type="ECO:0000256" key="5">
    <source>
        <dbReference type="ARBA" id="ARBA00022553"/>
    </source>
</evidence>
<dbReference type="FunFam" id="3.30.565.10:FF:000006">
    <property type="entry name" value="Sensor histidine kinase WalK"/>
    <property type="match status" value="1"/>
</dbReference>
<keyword evidence="9 17" id="KW-0418">Kinase</keyword>
<dbReference type="Proteomes" id="UP000184526">
    <property type="component" value="Unassembled WGS sequence"/>
</dbReference>
<dbReference type="CDD" id="cd00082">
    <property type="entry name" value="HisKA"/>
    <property type="match status" value="1"/>
</dbReference>
<keyword evidence="12" id="KW-0902">Two-component regulatory system</keyword>
<keyword evidence="6" id="KW-0808">Transferase</keyword>
<dbReference type="RefSeq" id="WP_072831497.1">
    <property type="nucleotide sequence ID" value="NZ_FQXP01000005.1"/>
</dbReference>
<keyword evidence="7 14" id="KW-0812">Transmembrane</keyword>
<comment type="catalytic activity">
    <reaction evidence="1">
        <text>ATP + protein L-histidine = ADP + protein N-phospho-L-histidine.</text>
        <dbReference type="EC" id="2.7.13.3"/>
    </reaction>
</comment>
<dbReference type="InterPro" id="IPR036890">
    <property type="entry name" value="HATPase_C_sf"/>
</dbReference>